<dbReference type="SMART" id="SM00382">
    <property type="entry name" value="AAA"/>
    <property type="match status" value="1"/>
</dbReference>
<dbReference type="InterPro" id="IPR000194">
    <property type="entry name" value="ATPase_F1/V1/A1_a/bsu_nucl-bd"/>
</dbReference>
<keyword evidence="5" id="KW-0067">ATP-binding</keyword>
<dbReference type="PANTHER" id="PTHR15184">
    <property type="entry name" value="ATP SYNTHASE"/>
    <property type="match status" value="1"/>
</dbReference>
<keyword evidence="3" id="KW-0963">Cytoplasm</keyword>
<gene>
    <name evidence="10" type="ORF">SAMN05421759_10151</name>
</gene>
<dbReference type="InterPro" id="IPR027417">
    <property type="entry name" value="P-loop_NTPase"/>
</dbReference>
<dbReference type="InterPro" id="IPR020003">
    <property type="entry name" value="ATPase_a/bsu_AS"/>
</dbReference>
<dbReference type="GO" id="GO:0005737">
    <property type="term" value="C:cytoplasm"/>
    <property type="evidence" value="ECO:0007669"/>
    <property type="project" value="UniProtKB-SubCell"/>
</dbReference>
<dbReference type="NCBIfam" id="TIGR01026">
    <property type="entry name" value="fliI_yscN"/>
    <property type="match status" value="1"/>
</dbReference>
<feature type="domain" description="AAA+ ATPase" evidence="9">
    <location>
        <begin position="158"/>
        <end position="342"/>
    </location>
</feature>
<dbReference type="InterPro" id="IPR003593">
    <property type="entry name" value="AAA+_ATPase"/>
</dbReference>
<dbReference type="Gene3D" id="3.40.50.12240">
    <property type="match status" value="1"/>
</dbReference>
<name>A0A1N7JL22_9RHOB</name>
<reference evidence="11" key="1">
    <citation type="submission" date="2017-01" db="EMBL/GenBank/DDBJ databases">
        <authorList>
            <person name="Varghese N."/>
            <person name="Submissions S."/>
        </authorList>
    </citation>
    <scope>NUCLEOTIDE SEQUENCE [LARGE SCALE GENOMIC DNA]</scope>
    <source>
        <strain evidence="11">DSM 29430</strain>
    </source>
</reference>
<evidence type="ECO:0000256" key="2">
    <source>
        <dbReference type="ARBA" id="ARBA00022448"/>
    </source>
</evidence>
<dbReference type="InterPro" id="IPR040627">
    <property type="entry name" value="T3SS_ATPase_C"/>
</dbReference>
<keyword evidence="7" id="KW-1278">Translocase</keyword>
<dbReference type="GO" id="GO:0005524">
    <property type="term" value="F:ATP binding"/>
    <property type="evidence" value="ECO:0007669"/>
    <property type="project" value="UniProtKB-KW"/>
</dbReference>
<evidence type="ECO:0000256" key="4">
    <source>
        <dbReference type="ARBA" id="ARBA00022741"/>
    </source>
</evidence>
<dbReference type="PROSITE" id="PS00152">
    <property type="entry name" value="ATPASE_ALPHA_BETA"/>
    <property type="match status" value="1"/>
</dbReference>
<dbReference type="InterPro" id="IPR050053">
    <property type="entry name" value="ATPase_alpha/beta_chains"/>
</dbReference>
<proteinExistence type="predicted"/>
<dbReference type="GO" id="GO:0016887">
    <property type="term" value="F:ATP hydrolysis activity"/>
    <property type="evidence" value="ECO:0007669"/>
    <property type="project" value="InterPro"/>
</dbReference>
<sequence length="448" mass="47324">MQTLALDNLAARIGRVDRQAPMGRVLRVDGTLVHVSGLGHAVSVGDRLRLAASDGPREGSVLRIDAESVAMMPESGCDGIRRGDRVLRLGRVCLSPSASWIGRILDPFGRPLDGGPVPAAGPPRPFHADPPPAAARRGFGPRLATGLAVFDTILPLVSGQRIGVFAGSGVGKSRLLARLAQRLESDVVVLALIGERGRELRDFVEDVLGPEGMARSVVITATSDRSALERRRCAYAAMTVAEHFRDAGVRVLLLADSITRFADAHREVAFAAGELPTLRGHPASTAQKVMSLCERAGPGGPGQGDITAVFTVLVAGSDMEEPIADILRGTLDGHVVLSREIAERGRFPAVDVLRSVSRALPGAASAAESAAILDARRLIGAHAGAETMIRAGLYKEGGDPLLDRAVRAWDDLDQFVGSDGGARVSDSFDRLNLILRRSQSQRSSVQQG</sequence>
<evidence type="ECO:0000256" key="3">
    <source>
        <dbReference type="ARBA" id="ARBA00022490"/>
    </source>
</evidence>
<evidence type="ECO:0000259" key="9">
    <source>
        <dbReference type="SMART" id="SM00382"/>
    </source>
</evidence>
<dbReference type="AlphaFoldDB" id="A0A1N7JL22"/>
<keyword evidence="11" id="KW-1185">Reference proteome</keyword>
<accession>A0A1N7JL22</accession>
<dbReference type="PANTHER" id="PTHR15184:SF9">
    <property type="entry name" value="SPI-1 TYPE 3 SECRETION SYSTEM ATPASE"/>
    <property type="match status" value="1"/>
</dbReference>
<dbReference type="Pfam" id="PF00006">
    <property type="entry name" value="ATP-synt_ab"/>
    <property type="match status" value="1"/>
</dbReference>
<evidence type="ECO:0000313" key="11">
    <source>
        <dbReference type="Proteomes" id="UP000186684"/>
    </source>
</evidence>
<dbReference type="SUPFAM" id="SSF52540">
    <property type="entry name" value="P-loop containing nucleoside triphosphate hydrolases"/>
    <property type="match status" value="1"/>
</dbReference>
<dbReference type="STRING" id="633194.SAMN05421759_10151"/>
<comment type="catalytic activity">
    <reaction evidence="8">
        <text>ATP + H2O + cellular proteinSide 1 = ADP + phosphate + cellular proteinSide 2.</text>
        <dbReference type="EC" id="7.4.2.8"/>
    </reaction>
</comment>
<dbReference type="GO" id="GO:0046933">
    <property type="term" value="F:proton-transporting ATP synthase activity, rotational mechanism"/>
    <property type="evidence" value="ECO:0007669"/>
    <property type="project" value="TreeGrafter"/>
</dbReference>
<protein>
    <submittedName>
        <fullName evidence="10">Flagellum-specific ATP synthase</fullName>
    </submittedName>
</protein>
<dbReference type="Proteomes" id="UP000186684">
    <property type="component" value="Unassembled WGS sequence"/>
</dbReference>
<keyword evidence="6" id="KW-0653">Protein transport</keyword>
<comment type="subcellular location">
    <subcellularLocation>
        <location evidence="1">Cytoplasm</location>
    </subcellularLocation>
</comment>
<keyword evidence="4" id="KW-0547">Nucleotide-binding</keyword>
<dbReference type="GO" id="GO:0030254">
    <property type="term" value="P:protein secretion by the type III secretion system"/>
    <property type="evidence" value="ECO:0007669"/>
    <property type="project" value="InterPro"/>
</dbReference>
<dbReference type="GO" id="GO:0008564">
    <property type="term" value="F:protein-exporting ATPase activity"/>
    <property type="evidence" value="ECO:0007669"/>
    <property type="project" value="UniProtKB-EC"/>
</dbReference>
<dbReference type="GO" id="GO:0030257">
    <property type="term" value="C:type III protein secretion system complex"/>
    <property type="evidence" value="ECO:0007669"/>
    <property type="project" value="InterPro"/>
</dbReference>
<evidence type="ECO:0000256" key="5">
    <source>
        <dbReference type="ARBA" id="ARBA00022840"/>
    </source>
</evidence>
<keyword evidence="2" id="KW-0813">Transport</keyword>
<evidence type="ECO:0000256" key="8">
    <source>
        <dbReference type="ARBA" id="ARBA00034006"/>
    </source>
</evidence>
<evidence type="ECO:0000256" key="7">
    <source>
        <dbReference type="ARBA" id="ARBA00022967"/>
    </source>
</evidence>
<dbReference type="InterPro" id="IPR005714">
    <property type="entry name" value="ATPase_T3SS_FliI/YscN"/>
</dbReference>
<evidence type="ECO:0000256" key="1">
    <source>
        <dbReference type="ARBA" id="ARBA00004496"/>
    </source>
</evidence>
<evidence type="ECO:0000313" key="10">
    <source>
        <dbReference type="EMBL" id="SIS50010.1"/>
    </source>
</evidence>
<evidence type="ECO:0000256" key="6">
    <source>
        <dbReference type="ARBA" id="ARBA00022927"/>
    </source>
</evidence>
<organism evidence="10 11">
    <name type="scientific">Roseivivax lentus</name>
    <dbReference type="NCBI Taxonomy" id="633194"/>
    <lineage>
        <taxon>Bacteria</taxon>
        <taxon>Pseudomonadati</taxon>
        <taxon>Pseudomonadota</taxon>
        <taxon>Alphaproteobacteria</taxon>
        <taxon>Rhodobacterales</taxon>
        <taxon>Roseobacteraceae</taxon>
        <taxon>Roseivivax</taxon>
    </lineage>
</organism>
<dbReference type="EMBL" id="FTOQ01000001">
    <property type="protein sequence ID" value="SIS50010.1"/>
    <property type="molecule type" value="Genomic_DNA"/>
</dbReference>
<dbReference type="OrthoDB" id="9801639at2"/>
<dbReference type="Pfam" id="PF18269">
    <property type="entry name" value="T3SS_ATPase_C"/>
    <property type="match status" value="1"/>
</dbReference>
<dbReference type="RefSeq" id="WP_083950412.1">
    <property type="nucleotide sequence ID" value="NZ_FTOQ01000001.1"/>
</dbReference>